<evidence type="ECO:0000313" key="5">
    <source>
        <dbReference type="Proteomes" id="UP000193834"/>
    </source>
</evidence>
<feature type="domain" description="Glycosyl transferase family 1" evidence="2">
    <location>
        <begin position="187"/>
        <end position="352"/>
    </location>
</feature>
<dbReference type="STRING" id="1852522.SAMN06295960_2225"/>
<dbReference type="SUPFAM" id="SSF53756">
    <property type="entry name" value="UDP-Glycosyltransferase/glycogen phosphorylase"/>
    <property type="match status" value="1"/>
</dbReference>
<name>A0A1X7KAU5_9BACL</name>
<gene>
    <name evidence="4" type="ORF">SAMN06295960_2225</name>
</gene>
<sequence length="406" mass="46382">MKVGHVCTSALMHKLLVDKLALMQDKGYDIHLISSKEGYNEKLVAGYSMEFRFIPMNRSIHPIQDVVSIFRLMRLIMKEKYDIIHTHNAKAGVIGRIAAWLCRTPLIIHTTHGLPFYQGQRGLTYHMYRWMEKVGSWFCHGIASQNREDMDKIKEYAPRKLVLYEGNGVDLERLDAHKAAASVEAIQALKQQYHIPMNHKVILVGARFEPVKNHFFLLDALKLLKEQSDIPFTCVLAGQGPLEQEVVQRIAELGLKEQVVLVGYQTNIYPYIEMADVVSLTSEKEGIPRIVMESMAFSKPVVASDVLGTRELVQSEVSGVLVPYLDVHALAAAYHRVLSDEGLRSSLGEQGRSIIEEQFTEQIVSHRIHEYYRELRKKDMPKKKQIKLPMSKQRGVHKDEASRLQQ</sequence>
<dbReference type="InterPro" id="IPR028098">
    <property type="entry name" value="Glyco_trans_4-like_N"/>
</dbReference>
<proteinExistence type="predicted"/>
<dbReference type="PANTHER" id="PTHR12526:SF630">
    <property type="entry name" value="GLYCOSYLTRANSFERASE"/>
    <property type="match status" value="1"/>
</dbReference>
<evidence type="ECO:0000259" key="3">
    <source>
        <dbReference type="Pfam" id="PF13477"/>
    </source>
</evidence>
<dbReference type="PANTHER" id="PTHR12526">
    <property type="entry name" value="GLYCOSYLTRANSFERASE"/>
    <property type="match status" value="1"/>
</dbReference>
<dbReference type="Gene3D" id="3.40.50.2000">
    <property type="entry name" value="Glycogen Phosphorylase B"/>
    <property type="match status" value="2"/>
</dbReference>
<feature type="compositionally biased region" description="Basic and acidic residues" evidence="1">
    <location>
        <begin position="396"/>
        <end position="406"/>
    </location>
</feature>
<dbReference type="InterPro" id="IPR001296">
    <property type="entry name" value="Glyco_trans_1"/>
</dbReference>
<dbReference type="Proteomes" id="UP000193834">
    <property type="component" value="Unassembled WGS sequence"/>
</dbReference>
<evidence type="ECO:0000256" key="1">
    <source>
        <dbReference type="SAM" id="MobiDB-lite"/>
    </source>
</evidence>
<evidence type="ECO:0000313" key="4">
    <source>
        <dbReference type="EMBL" id="SMG37478.1"/>
    </source>
</evidence>
<keyword evidence="5" id="KW-1185">Reference proteome</keyword>
<dbReference type="CDD" id="cd03808">
    <property type="entry name" value="GT4_CapM-like"/>
    <property type="match status" value="1"/>
</dbReference>
<dbReference type="OrthoDB" id="9806653at2"/>
<dbReference type="Pfam" id="PF00534">
    <property type="entry name" value="Glycos_transf_1"/>
    <property type="match status" value="1"/>
</dbReference>
<dbReference type="Pfam" id="PF13477">
    <property type="entry name" value="Glyco_trans_4_2"/>
    <property type="match status" value="1"/>
</dbReference>
<protein>
    <submittedName>
        <fullName evidence="4">Glycosyltransferase involved in cell wall bisynthesis</fullName>
    </submittedName>
</protein>
<dbReference type="GO" id="GO:0016757">
    <property type="term" value="F:glycosyltransferase activity"/>
    <property type="evidence" value="ECO:0007669"/>
    <property type="project" value="InterPro"/>
</dbReference>
<dbReference type="EMBL" id="FXAZ01000002">
    <property type="protein sequence ID" value="SMG37478.1"/>
    <property type="molecule type" value="Genomic_DNA"/>
</dbReference>
<dbReference type="AlphaFoldDB" id="A0A1X7KAU5"/>
<reference evidence="4 5" key="1">
    <citation type="submission" date="2017-04" db="EMBL/GenBank/DDBJ databases">
        <authorList>
            <person name="Afonso C.L."/>
            <person name="Miller P.J."/>
            <person name="Scott M.A."/>
            <person name="Spackman E."/>
            <person name="Goraichik I."/>
            <person name="Dimitrov K.M."/>
            <person name="Suarez D.L."/>
            <person name="Swayne D.E."/>
        </authorList>
    </citation>
    <scope>NUCLEOTIDE SEQUENCE [LARGE SCALE GENOMIC DNA]</scope>
    <source>
        <strain evidence="4 5">11</strain>
    </source>
</reference>
<feature type="region of interest" description="Disordered" evidence="1">
    <location>
        <begin position="379"/>
        <end position="406"/>
    </location>
</feature>
<feature type="domain" description="Glycosyltransferase subfamily 4-like N-terminal" evidence="3">
    <location>
        <begin position="23"/>
        <end position="131"/>
    </location>
</feature>
<dbReference type="RefSeq" id="WP_085494412.1">
    <property type="nucleotide sequence ID" value="NZ_FXAZ01000002.1"/>
</dbReference>
<keyword evidence="4" id="KW-0808">Transferase</keyword>
<organism evidence="4 5">
    <name type="scientific">Paenibacillus aquistagni</name>
    <dbReference type="NCBI Taxonomy" id="1852522"/>
    <lineage>
        <taxon>Bacteria</taxon>
        <taxon>Bacillati</taxon>
        <taxon>Bacillota</taxon>
        <taxon>Bacilli</taxon>
        <taxon>Bacillales</taxon>
        <taxon>Paenibacillaceae</taxon>
        <taxon>Paenibacillus</taxon>
    </lineage>
</organism>
<evidence type="ECO:0000259" key="2">
    <source>
        <dbReference type="Pfam" id="PF00534"/>
    </source>
</evidence>
<accession>A0A1X7KAU5</accession>